<sequence>MEVPSNSFTQVLRDQLFELVKEFDAVIKPNGTIIYLGTPQNEMSLYNELQERGYTAIIYPARYPYDETQRANYGTRLAKFIADKYDSNPQKYAGKPTDPLRFNEEDLQKRELSYRRAGFLLQFMLDTSLSDADKYPLRLRDLIVGTFSTDEAPMKLTWMPDPARKVSLQEIPKVMGLKGDAYYRCHTASPEMEKYTYKMMAVDPSGRGRDATAYCILYYLNGYIYLMDAGGLMGGYSDVVLNKLASTAKKWKVNEVVIEGNFGKQHCRNKTH</sequence>
<dbReference type="NCBIfam" id="NF033889">
    <property type="entry name" value="termin_lrg_T7"/>
    <property type="match status" value="1"/>
</dbReference>
<proteinExistence type="predicted"/>
<dbReference type="EMBL" id="BK016189">
    <property type="protein sequence ID" value="DAG01209.1"/>
    <property type="molecule type" value="Genomic_DNA"/>
</dbReference>
<evidence type="ECO:0000313" key="2">
    <source>
        <dbReference type="EMBL" id="DAG01209.1"/>
    </source>
</evidence>
<protein>
    <submittedName>
        <fullName evidence="2">Terminase</fullName>
    </submittedName>
</protein>
<feature type="domain" description="Terminase large subunit ribonuclease H-like" evidence="1">
    <location>
        <begin position="202"/>
        <end position="266"/>
    </location>
</feature>
<dbReference type="InterPro" id="IPR047987">
    <property type="entry name" value="Gp19-like_virus"/>
</dbReference>
<dbReference type="InterPro" id="IPR054762">
    <property type="entry name" value="Gp19_RNaseH-like"/>
</dbReference>
<evidence type="ECO:0000259" key="1">
    <source>
        <dbReference type="Pfam" id="PF22530"/>
    </source>
</evidence>
<organism evidence="2">
    <name type="scientific">Caudovirales sp. ctVfb8</name>
    <dbReference type="NCBI Taxonomy" id="2825766"/>
    <lineage>
        <taxon>Viruses</taxon>
        <taxon>Duplodnaviria</taxon>
        <taxon>Heunggongvirae</taxon>
        <taxon>Uroviricota</taxon>
        <taxon>Caudoviricetes</taxon>
    </lineage>
</organism>
<name>A0A8S5V3A2_9CAUD</name>
<dbReference type="Pfam" id="PF22530">
    <property type="entry name" value="Terminase-T7_RNaseH-like"/>
    <property type="match status" value="1"/>
</dbReference>
<accession>A0A8S5V3A2</accession>
<reference evidence="2" key="1">
    <citation type="journal article" date="2021" name="Proc. Natl. Acad. Sci. U.S.A.">
        <title>A Catalog of Tens of Thousands of Viruses from Human Metagenomes Reveals Hidden Associations with Chronic Diseases.</title>
        <authorList>
            <person name="Tisza M.J."/>
            <person name="Buck C.B."/>
        </authorList>
    </citation>
    <scope>NUCLEOTIDE SEQUENCE</scope>
    <source>
        <strain evidence="2">CtVfb8</strain>
    </source>
</reference>